<dbReference type="RefSeq" id="XP_033569383.1">
    <property type="nucleotide sequence ID" value="XM_033721369.1"/>
</dbReference>
<organism evidence="1">
    <name type="scientific">Mytilinidion resinicola</name>
    <dbReference type="NCBI Taxonomy" id="574789"/>
    <lineage>
        <taxon>Eukaryota</taxon>
        <taxon>Fungi</taxon>
        <taxon>Dikarya</taxon>
        <taxon>Ascomycota</taxon>
        <taxon>Pezizomycotina</taxon>
        <taxon>Dothideomycetes</taxon>
        <taxon>Pleosporomycetidae</taxon>
        <taxon>Mytilinidiales</taxon>
        <taxon>Mytilinidiaceae</taxon>
        <taxon>Mytilinidion</taxon>
    </lineage>
</organism>
<keyword evidence="2" id="KW-1185">Reference proteome</keyword>
<evidence type="ECO:0000313" key="1">
    <source>
        <dbReference type="EMBL" id="KAF2802419.1"/>
    </source>
</evidence>
<proteinExistence type="predicted"/>
<reference evidence="3" key="2">
    <citation type="submission" date="2020-04" db="EMBL/GenBank/DDBJ databases">
        <authorList>
            <consortium name="NCBI Genome Project"/>
        </authorList>
    </citation>
    <scope>NUCLEOTIDE SEQUENCE</scope>
    <source>
        <strain evidence="3">CBS 304.34</strain>
    </source>
</reference>
<reference evidence="1 3" key="1">
    <citation type="journal article" date="2020" name="Stud. Mycol.">
        <title>101 Dothideomycetes genomes: a test case for predicting lifestyles and emergence of pathogens.</title>
        <authorList>
            <person name="Haridas S."/>
            <person name="Albert R."/>
            <person name="Binder M."/>
            <person name="Bloem J."/>
            <person name="Labutti K."/>
            <person name="Salamov A."/>
            <person name="Andreopoulos B."/>
            <person name="Baker S."/>
            <person name="Barry K."/>
            <person name="Bills G."/>
            <person name="Bluhm B."/>
            <person name="Cannon C."/>
            <person name="Castanera R."/>
            <person name="Culley D."/>
            <person name="Daum C."/>
            <person name="Ezra D."/>
            <person name="Gonzalez J."/>
            <person name="Henrissat B."/>
            <person name="Kuo A."/>
            <person name="Liang C."/>
            <person name="Lipzen A."/>
            <person name="Lutzoni F."/>
            <person name="Magnuson J."/>
            <person name="Mondo S."/>
            <person name="Nolan M."/>
            <person name="Ohm R."/>
            <person name="Pangilinan J."/>
            <person name="Park H.-J."/>
            <person name="Ramirez L."/>
            <person name="Alfaro M."/>
            <person name="Sun H."/>
            <person name="Tritt A."/>
            <person name="Yoshinaga Y."/>
            <person name="Zwiers L.-H."/>
            <person name="Turgeon B."/>
            <person name="Goodwin S."/>
            <person name="Spatafora J."/>
            <person name="Crous P."/>
            <person name="Grigoriev I."/>
        </authorList>
    </citation>
    <scope>NUCLEOTIDE SEQUENCE</scope>
    <source>
        <strain evidence="1 3">CBS 304.34</strain>
    </source>
</reference>
<dbReference type="EMBL" id="MU003723">
    <property type="protein sequence ID" value="KAF2802419.1"/>
    <property type="molecule type" value="Genomic_DNA"/>
</dbReference>
<dbReference type="Proteomes" id="UP000504636">
    <property type="component" value="Unplaced"/>
</dbReference>
<sequence length="80" mass="8720">MLASTRLSPSFSTAHGRVVLLSCLQISASVNRASSSAGTTPPPIRRANFWHACIRLRAAALRRNIAVTRARRGELCLTQF</sequence>
<protein>
    <submittedName>
        <fullName evidence="1 3">Uncharacterized protein</fullName>
    </submittedName>
</protein>
<gene>
    <name evidence="1 3" type="ORF">BDZ99DRAFT_468891</name>
</gene>
<evidence type="ECO:0000313" key="3">
    <source>
        <dbReference type="RefSeq" id="XP_033569383.1"/>
    </source>
</evidence>
<reference evidence="3" key="3">
    <citation type="submission" date="2025-04" db="UniProtKB">
        <authorList>
            <consortium name="RefSeq"/>
        </authorList>
    </citation>
    <scope>IDENTIFICATION</scope>
    <source>
        <strain evidence="3">CBS 304.34</strain>
    </source>
</reference>
<dbReference type="GeneID" id="54462262"/>
<name>A0A6A6Y1A1_9PEZI</name>
<dbReference type="AlphaFoldDB" id="A0A6A6Y1A1"/>
<accession>A0A6A6Y1A1</accession>
<evidence type="ECO:0000313" key="2">
    <source>
        <dbReference type="Proteomes" id="UP000504636"/>
    </source>
</evidence>